<dbReference type="AlphaFoldDB" id="V9FL03"/>
<proteinExistence type="predicted"/>
<dbReference type="EMBL" id="ANIZ01000841">
    <property type="protein sequence ID" value="ETI52170.1"/>
    <property type="molecule type" value="Genomic_DNA"/>
</dbReference>
<evidence type="ECO:0000313" key="3">
    <source>
        <dbReference type="Proteomes" id="UP000018721"/>
    </source>
</evidence>
<evidence type="ECO:0000313" key="2">
    <source>
        <dbReference type="EMBL" id="ETI52170.1"/>
    </source>
</evidence>
<dbReference type="Proteomes" id="UP000018721">
    <property type="component" value="Unassembled WGS sequence"/>
</dbReference>
<feature type="region of interest" description="Disordered" evidence="1">
    <location>
        <begin position="78"/>
        <end position="98"/>
    </location>
</feature>
<comment type="caution">
    <text evidence="2">The sequence shown here is derived from an EMBL/GenBank/DDBJ whole genome shotgun (WGS) entry which is preliminary data.</text>
</comment>
<accession>V9FL03</accession>
<name>V9FL03_PHYNI</name>
<dbReference type="HOGENOM" id="CLU_2338173_0_0_1"/>
<sequence length="98" mass="10983">MTPREYKSCDKEFVLLELYPMCTYVDYPGQVTEFLDVTLDAAKAKAAITTLKRSGTWVNYHSRQLAITLATYSGELRTPSQTTEAERGSPSSLLLELT</sequence>
<protein>
    <submittedName>
        <fullName evidence="2">Uncharacterized protein</fullName>
    </submittedName>
</protein>
<reference evidence="2 3" key="1">
    <citation type="submission" date="2013-11" db="EMBL/GenBank/DDBJ databases">
        <title>The Genome Sequence of Phytophthora parasitica P1569.</title>
        <authorList>
            <consortium name="The Broad Institute Genomics Platform"/>
            <person name="Russ C."/>
            <person name="Tyler B."/>
            <person name="Panabieres F."/>
            <person name="Shan W."/>
            <person name="Tripathy S."/>
            <person name="Grunwald N."/>
            <person name="Machado M."/>
            <person name="Johnson C.S."/>
            <person name="Arredondo F."/>
            <person name="Hong C."/>
            <person name="Coffey M."/>
            <person name="Young S.K."/>
            <person name="Zeng Q."/>
            <person name="Gargeya S."/>
            <person name="Fitzgerald M."/>
            <person name="Abouelleil A."/>
            <person name="Alvarado L."/>
            <person name="Chapman S.B."/>
            <person name="Gainer-Dewar J."/>
            <person name="Goldberg J."/>
            <person name="Griggs A."/>
            <person name="Gujja S."/>
            <person name="Hansen M."/>
            <person name="Howarth C."/>
            <person name="Imamovic A."/>
            <person name="Ireland A."/>
            <person name="Larimer J."/>
            <person name="McCowan C."/>
            <person name="Murphy C."/>
            <person name="Pearson M."/>
            <person name="Poon T.W."/>
            <person name="Priest M."/>
            <person name="Roberts A."/>
            <person name="Saif S."/>
            <person name="Shea T."/>
            <person name="Sykes S."/>
            <person name="Wortman J."/>
            <person name="Nusbaum C."/>
            <person name="Birren B."/>
        </authorList>
    </citation>
    <scope>NUCLEOTIDE SEQUENCE [LARGE SCALE GENOMIC DNA]</scope>
    <source>
        <strain evidence="2 3">P1569</strain>
    </source>
</reference>
<keyword evidence="3" id="KW-1185">Reference proteome</keyword>
<evidence type="ECO:0000256" key="1">
    <source>
        <dbReference type="SAM" id="MobiDB-lite"/>
    </source>
</evidence>
<organism evidence="2 3">
    <name type="scientific">Phytophthora nicotianae P1569</name>
    <dbReference type="NCBI Taxonomy" id="1317065"/>
    <lineage>
        <taxon>Eukaryota</taxon>
        <taxon>Sar</taxon>
        <taxon>Stramenopiles</taxon>
        <taxon>Oomycota</taxon>
        <taxon>Peronosporomycetes</taxon>
        <taxon>Peronosporales</taxon>
        <taxon>Peronosporaceae</taxon>
        <taxon>Phytophthora</taxon>
    </lineage>
</organism>
<gene>
    <name evidence="2" type="ORF">F443_04640</name>
</gene>